<dbReference type="SUPFAM" id="SSF53098">
    <property type="entry name" value="Ribonuclease H-like"/>
    <property type="match status" value="1"/>
</dbReference>
<dbReference type="GO" id="GO:0003676">
    <property type="term" value="F:nucleic acid binding"/>
    <property type="evidence" value="ECO:0007669"/>
    <property type="project" value="InterPro"/>
</dbReference>
<dbReference type="Pfam" id="PF13456">
    <property type="entry name" value="RVT_3"/>
    <property type="match status" value="1"/>
</dbReference>
<dbReference type="EMBL" id="ASHM01150860">
    <property type="protein sequence ID" value="PNX62852.1"/>
    <property type="molecule type" value="Genomic_DNA"/>
</dbReference>
<proteinExistence type="predicted"/>
<dbReference type="InterPro" id="IPR002156">
    <property type="entry name" value="RNaseH_domain"/>
</dbReference>
<dbReference type="InterPro" id="IPR052929">
    <property type="entry name" value="RNase_H-like_EbsB-rel"/>
</dbReference>
<evidence type="ECO:0000313" key="2">
    <source>
        <dbReference type="EMBL" id="PNX62852.1"/>
    </source>
</evidence>
<gene>
    <name evidence="2" type="ORF">L195_g061339</name>
</gene>
<sequence length="81" mass="8885">MLTRAFITAEEITSGGWCIRDDGGLFMRAGTYWLSCTYSILEAEALALLEAMKEACNINLENIIFETDSSTVVAALHANHV</sequence>
<feature type="domain" description="RNase H type-1" evidence="1">
    <location>
        <begin position="10"/>
        <end position="77"/>
    </location>
</feature>
<dbReference type="InterPro" id="IPR012337">
    <property type="entry name" value="RNaseH-like_sf"/>
</dbReference>
<dbReference type="InterPro" id="IPR036397">
    <property type="entry name" value="RNaseH_sf"/>
</dbReference>
<protein>
    <recommendedName>
        <fullName evidence="1">RNase H type-1 domain-containing protein</fullName>
    </recommendedName>
</protein>
<accession>A0A2K3K9B2</accession>
<dbReference type="GO" id="GO:0004523">
    <property type="term" value="F:RNA-DNA hybrid ribonuclease activity"/>
    <property type="evidence" value="ECO:0007669"/>
    <property type="project" value="InterPro"/>
</dbReference>
<dbReference type="Gene3D" id="3.30.420.10">
    <property type="entry name" value="Ribonuclease H-like superfamily/Ribonuclease H"/>
    <property type="match status" value="1"/>
</dbReference>
<reference evidence="2 3" key="2">
    <citation type="journal article" date="2017" name="Front. Plant Sci.">
        <title>Gene Classification and Mining of Molecular Markers Useful in Red Clover (Trifolium pratense) Breeding.</title>
        <authorList>
            <person name="Istvanek J."/>
            <person name="Dluhosova J."/>
            <person name="Dluhos P."/>
            <person name="Patkova L."/>
            <person name="Nedelnik J."/>
            <person name="Repkova J."/>
        </authorList>
    </citation>
    <scope>NUCLEOTIDE SEQUENCE [LARGE SCALE GENOMIC DNA]</scope>
    <source>
        <strain evidence="3">cv. Tatra</strain>
        <tissue evidence="2">Young leaves</tissue>
    </source>
</reference>
<organism evidence="2 3">
    <name type="scientific">Trifolium pratense</name>
    <name type="common">Red clover</name>
    <dbReference type="NCBI Taxonomy" id="57577"/>
    <lineage>
        <taxon>Eukaryota</taxon>
        <taxon>Viridiplantae</taxon>
        <taxon>Streptophyta</taxon>
        <taxon>Embryophyta</taxon>
        <taxon>Tracheophyta</taxon>
        <taxon>Spermatophyta</taxon>
        <taxon>Magnoliopsida</taxon>
        <taxon>eudicotyledons</taxon>
        <taxon>Gunneridae</taxon>
        <taxon>Pentapetalae</taxon>
        <taxon>rosids</taxon>
        <taxon>fabids</taxon>
        <taxon>Fabales</taxon>
        <taxon>Fabaceae</taxon>
        <taxon>Papilionoideae</taxon>
        <taxon>50 kb inversion clade</taxon>
        <taxon>NPAAA clade</taxon>
        <taxon>Hologalegina</taxon>
        <taxon>IRL clade</taxon>
        <taxon>Trifolieae</taxon>
        <taxon>Trifolium</taxon>
    </lineage>
</organism>
<name>A0A2K3K9B2_TRIPR</name>
<dbReference type="Proteomes" id="UP000236291">
    <property type="component" value="Unassembled WGS sequence"/>
</dbReference>
<comment type="caution">
    <text evidence="2">The sequence shown here is derived from an EMBL/GenBank/DDBJ whole genome shotgun (WGS) entry which is preliminary data.</text>
</comment>
<evidence type="ECO:0000259" key="1">
    <source>
        <dbReference type="Pfam" id="PF13456"/>
    </source>
</evidence>
<dbReference type="PANTHER" id="PTHR47074:SF11">
    <property type="entry name" value="REVERSE TRANSCRIPTASE-LIKE PROTEIN"/>
    <property type="match status" value="1"/>
</dbReference>
<dbReference type="PANTHER" id="PTHR47074">
    <property type="entry name" value="BNAC02G40300D PROTEIN"/>
    <property type="match status" value="1"/>
</dbReference>
<evidence type="ECO:0000313" key="3">
    <source>
        <dbReference type="Proteomes" id="UP000236291"/>
    </source>
</evidence>
<dbReference type="AlphaFoldDB" id="A0A2K3K9B2"/>
<reference evidence="2 3" key="1">
    <citation type="journal article" date="2014" name="Am. J. Bot.">
        <title>Genome assembly and annotation for red clover (Trifolium pratense; Fabaceae).</title>
        <authorList>
            <person name="Istvanek J."/>
            <person name="Jaros M."/>
            <person name="Krenek A."/>
            <person name="Repkova J."/>
        </authorList>
    </citation>
    <scope>NUCLEOTIDE SEQUENCE [LARGE SCALE GENOMIC DNA]</scope>
    <source>
        <strain evidence="3">cv. Tatra</strain>
        <tissue evidence="2">Young leaves</tissue>
    </source>
</reference>
<feature type="non-terminal residue" evidence="2">
    <location>
        <position position="81"/>
    </location>
</feature>